<keyword evidence="7" id="KW-0677">Repeat</keyword>
<keyword evidence="3" id="KW-0597">Phosphoprotein</keyword>
<comment type="catalytic activity">
    <reaction evidence="1">
        <text>ATP + protein L-histidine = ADP + protein N-phospho-L-histidine.</text>
        <dbReference type="EC" id="2.7.13.3"/>
    </reaction>
</comment>
<dbReference type="PANTHER" id="PTHR41523">
    <property type="entry name" value="TWO-COMPONENT SYSTEM SENSOR PROTEIN"/>
    <property type="match status" value="1"/>
</dbReference>
<dbReference type="NCBIfam" id="TIGR00229">
    <property type="entry name" value="sensory_box"/>
    <property type="match status" value="1"/>
</dbReference>
<evidence type="ECO:0000313" key="14">
    <source>
        <dbReference type="EMBL" id="WGW03425.1"/>
    </source>
</evidence>
<organism evidence="14 15">
    <name type="scientific">Tropicibacter oceani</name>
    <dbReference type="NCBI Taxonomy" id="3058420"/>
    <lineage>
        <taxon>Bacteria</taxon>
        <taxon>Pseudomonadati</taxon>
        <taxon>Pseudomonadota</taxon>
        <taxon>Alphaproteobacteria</taxon>
        <taxon>Rhodobacterales</taxon>
        <taxon>Roseobacteraceae</taxon>
        <taxon>Tropicibacter</taxon>
    </lineage>
</organism>
<keyword evidence="5" id="KW-0288">FMN</keyword>
<dbReference type="EC" id="2.7.13.3" evidence="2"/>
<dbReference type="EMBL" id="CP124616">
    <property type="protein sequence ID" value="WGW03425.1"/>
    <property type="molecule type" value="Genomic_DNA"/>
</dbReference>
<name>A0ABY8QFN9_9RHOB</name>
<dbReference type="Pfam" id="PF07536">
    <property type="entry name" value="HWE_HK"/>
    <property type="match status" value="1"/>
</dbReference>
<dbReference type="SUPFAM" id="SSF55785">
    <property type="entry name" value="PYP-like sensor domain (PAS domain)"/>
    <property type="match status" value="2"/>
</dbReference>
<evidence type="ECO:0000256" key="9">
    <source>
        <dbReference type="ARBA" id="ARBA00022777"/>
    </source>
</evidence>
<protein>
    <recommendedName>
        <fullName evidence="2">histidine kinase</fullName>
        <ecNumber evidence="2">2.7.13.3</ecNumber>
    </recommendedName>
</protein>
<evidence type="ECO:0000256" key="7">
    <source>
        <dbReference type="ARBA" id="ARBA00022737"/>
    </source>
</evidence>
<dbReference type="Pfam" id="PF08448">
    <property type="entry name" value="PAS_4"/>
    <property type="match status" value="1"/>
</dbReference>
<evidence type="ECO:0000256" key="11">
    <source>
        <dbReference type="ARBA" id="ARBA00023026"/>
    </source>
</evidence>
<keyword evidence="8" id="KW-0547">Nucleotide-binding</keyword>
<evidence type="ECO:0000259" key="12">
    <source>
        <dbReference type="PROSITE" id="PS50112"/>
    </source>
</evidence>
<dbReference type="CDD" id="cd00130">
    <property type="entry name" value="PAS"/>
    <property type="match status" value="1"/>
</dbReference>
<dbReference type="InterPro" id="IPR000700">
    <property type="entry name" value="PAS-assoc_C"/>
</dbReference>
<keyword evidence="4" id="KW-0285">Flavoprotein</keyword>
<dbReference type="InterPro" id="IPR035965">
    <property type="entry name" value="PAS-like_dom_sf"/>
</dbReference>
<evidence type="ECO:0000256" key="6">
    <source>
        <dbReference type="ARBA" id="ARBA00022679"/>
    </source>
</evidence>
<keyword evidence="10" id="KW-0067">ATP-binding</keyword>
<keyword evidence="15" id="KW-1185">Reference proteome</keyword>
<dbReference type="Gene3D" id="3.30.565.10">
    <property type="entry name" value="Histidine kinase-like ATPase, C-terminal domain"/>
    <property type="match status" value="1"/>
</dbReference>
<evidence type="ECO:0000256" key="2">
    <source>
        <dbReference type="ARBA" id="ARBA00012438"/>
    </source>
</evidence>
<evidence type="ECO:0000256" key="4">
    <source>
        <dbReference type="ARBA" id="ARBA00022630"/>
    </source>
</evidence>
<dbReference type="Gene3D" id="3.30.450.20">
    <property type="entry name" value="PAS domain"/>
    <property type="match status" value="2"/>
</dbReference>
<dbReference type="InterPro" id="IPR036890">
    <property type="entry name" value="HATPase_C_sf"/>
</dbReference>
<dbReference type="PANTHER" id="PTHR41523:SF8">
    <property type="entry name" value="ETHYLENE RESPONSE SENSOR PROTEIN"/>
    <property type="match status" value="1"/>
</dbReference>
<keyword evidence="6" id="KW-0808">Transferase</keyword>
<dbReference type="InterPro" id="IPR013767">
    <property type="entry name" value="PAS_fold"/>
</dbReference>
<evidence type="ECO:0000259" key="13">
    <source>
        <dbReference type="PROSITE" id="PS50113"/>
    </source>
</evidence>
<keyword evidence="9" id="KW-0418">Kinase</keyword>
<accession>A0ABY8QFN9</accession>
<dbReference type="Proteomes" id="UP001241605">
    <property type="component" value="Chromosome"/>
</dbReference>
<evidence type="ECO:0000256" key="10">
    <source>
        <dbReference type="ARBA" id="ARBA00022840"/>
    </source>
</evidence>
<gene>
    <name evidence="14" type="ORF">QF118_16075</name>
</gene>
<keyword evidence="11" id="KW-0843">Virulence</keyword>
<dbReference type="SMART" id="SM00911">
    <property type="entry name" value="HWE_HK"/>
    <property type="match status" value="1"/>
</dbReference>
<proteinExistence type="predicted"/>
<evidence type="ECO:0000256" key="8">
    <source>
        <dbReference type="ARBA" id="ARBA00022741"/>
    </source>
</evidence>
<evidence type="ECO:0000313" key="15">
    <source>
        <dbReference type="Proteomes" id="UP001241605"/>
    </source>
</evidence>
<dbReference type="SMART" id="SM00091">
    <property type="entry name" value="PAS"/>
    <property type="match status" value="1"/>
</dbReference>
<dbReference type="RefSeq" id="WP_282300059.1">
    <property type="nucleotide sequence ID" value="NZ_CP124616.1"/>
</dbReference>
<evidence type="ECO:0000256" key="5">
    <source>
        <dbReference type="ARBA" id="ARBA00022643"/>
    </source>
</evidence>
<dbReference type="PROSITE" id="PS50112">
    <property type="entry name" value="PAS"/>
    <property type="match status" value="1"/>
</dbReference>
<evidence type="ECO:0000256" key="1">
    <source>
        <dbReference type="ARBA" id="ARBA00000085"/>
    </source>
</evidence>
<dbReference type="InterPro" id="IPR013656">
    <property type="entry name" value="PAS_4"/>
</dbReference>
<sequence>MQQTAENFVDRFAPTSLMDALHDEVVITDARGTIVATNRAWRAFCADNGGNQQDFYVGTNYFEICRAASGTSSAGAGTIADAFERVLETGQTFRHEYPCDSPEVKRWFEMTASRLSEAGSAYLLVQHRDITARYVQADDVEQAFINSSALAALVASTSDAILSYDLEGRITTWNRAAQRLYGYSAEEVVGQSLEMLYPPNWPHPIAYYRDEIIAGRLSNFEATRVAKDGTEHEVWISCAPIRGASGEIVAISNIHRDVTEIRKAEKARELIAREVIHRAKNMLTIVSAIQRQTARSERDFDGFNRKFEERIHSLARSTDLLVAGEWTTVPLGELVLRHLEPFAERNDSRIEVTGPPIDLQPQSVQTIGMAIHELGTNSAKYGALTLPEGKIRVSWALEEGQDGRALQVRWHEQTEIKPDPQPERRRGFGSSVLTMLAPSMLDTASDYDIGPGQVRWSITVPGQHFVPRRDPG</sequence>
<evidence type="ECO:0000256" key="3">
    <source>
        <dbReference type="ARBA" id="ARBA00022553"/>
    </source>
</evidence>
<feature type="domain" description="PAS" evidence="12">
    <location>
        <begin position="146"/>
        <end position="198"/>
    </location>
</feature>
<dbReference type="InterPro" id="IPR011102">
    <property type="entry name" value="Sig_transdc_His_kinase_HWE"/>
</dbReference>
<dbReference type="InterPro" id="IPR000014">
    <property type="entry name" value="PAS"/>
</dbReference>
<dbReference type="Pfam" id="PF00989">
    <property type="entry name" value="PAS"/>
    <property type="match status" value="1"/>
</dbReference>
<feature type="domain" description="PAC" evidence="13">
    <location>
        <begin position="218"/>
        <end position="270"/>
    </location>
</feature>
<reference evidence="14 15" key="1">
    <citation type="submission" date="2023-05" db="EMBL/GenBank/DDBJ databases">
        <title>YMD87, complete Genome.</title>
        <authorList>
            <person name="Zhang J."/>
            <person name="Xu X."/>
        </authorList>
    </citation>
    <scope>NUCLEOTIDE SEQUENCE [LARGE SCALE GENOMIC DNA]</scope>
    <source>
        <strain evidence="14 15">YMD87</strain>
    </source>
</reference>
<dbReference type="PROSITE" id="PS50113">
    <property type="entry name" value="PAC"/>
    <property type="match status" value="1"/>
</dbReference>